<evidence type="ECO:0000256" key="7">
    <source>
        <dbReference type="ARBA" id="ARBA00023047"/>
    </source>
</evidence>
<keyword evidence="7" id="KW-0625">Polysaccharide transport</keyword>
<dbReference type="GO" id="GO:0005886">
    <property type="term" value="C:plasma membrane"/>
    <property type="evidence" value="ECO:0007669"/>
    <property type="project" value="UniProtKB-SubCell"/>
</dbReference>
<comment type="similarity">
    <text evidence="2 9">Belongs to the ABC-2 integral membrane protein family.</text>
</comment>
<dbReference type="EMBL" id="JAHGUI010000045">
    <property type="protein sequence ID" value="MBT2919409.1"/>
    <property type="molecule type" value="Genomic_DNA"/>
</dbReference>
<comment type="caution">
    <text evidence="11">The sequence shown here is derived from an EMBL/GenBank/DDBJ whole genome shotgun (WGS) entry which is preliminary data.</text>
</comment>
<feature type="transmembrane region" description="Helical" evidence="9">
    <location>
        <begin position="68"/>
        <end position="89"/>
    </location>
</feature>
<feature type="transmembrane region" description="Helical" evidence="9">
    <location>
        <begin position="150"/>
        <end position="175"/>
    </location>
</feature>
<dbReference type="InterPro" id="IPR047817">
    <property type="entry name" value="ABC2_TM_bact-type"/>
</dbReference>
<keyword evidence="3 9" id="KW-0813">Transport</keyword>
<evidence type="ECO:0000256" key="2">
    <source>
        <dbReference type="ARBA" id="ARBA00007783"/>
    </source>
</evidence>
<dbReference type="PROSITE" id="PS51012">
    <property type="entry name" value="ABC_TM2"/>
    <property type="match status" value="1"/>
</dbReference>
<evidence type="ECO:0000256" key="9">
    <source>
        <dbReference type="RuleBase" id="RU361157"/>
    </source>
</evidence>
<evidence type="ECO:0000256" key="4">
    <source>
        <dbReference type="ARBA" id="ARBA00022475"/>
    </source>
</evidence>
<dbReference type="AlphaFoldDB" id="A0ABD4QWB8"/>
<protein>
    <recommendedName>
        <fullName evidence="9">Transport permease protein</fullName>
    </recommendedName>
</protein>
<dbReference type="Proteomes" id="UP000078309">
    <property type="component" value="Unassembled WGS sequence"/>
</dbReference>
<comment type="subcellular location">
    <subcellularLocation>
        <location evidence="9">Cell inner membrane</location>
        <topology evidence="9">Multi-pass membrane protein</topology>
    </subcellularLocation>
    <subcellularLocation>
        <location evidence="1">Cell membrane</location>
        <topology evidence="1">Multi-pass membrane protein</topology>
    </subcellularLocation>
</comment>
<reference evidence="11 12" key="1">
    <citation type="journal article" date="2017" name="J. Fish Dis.">
        <title>Comparative assessment of Vibrio virulence in marine fish larvae.</title>
        <authorList>
            <person name="Ronneseth A."/>
            <person name="Castillo D."/>
            <person name="D'Alvise P."/>
            <person name="Tonnesen O."/>
            <person name="Haugland G."/>
            <person name="Grotkjaer T."/>
            <person name="Engell-Sorensen K."/>
            <person name="Norremark L."/>
            <person name="Bergh O."/>
            <person name="Wergeland H.I."/>
            <person name="Gram L."/>
        </authorList>
    </citation>
    <scope>NUCLEOTIDE SEQUENCE [LARGE SCALE GENOMIC DNA]</scope>
    <source>
        <strain evidence="11 12">90-11-286</strain>
    </source>
</reference>
<dbReference type="PANTHER" id="PTHR30413:SF10">
    <property type="entry name" value="CAPSULE POLYSACCHARIDE EXPORT INNER-MEMBRANE PROTEIN CTRC"/>
    <property type="match status" value="1"/>
</dbReference>
<evidence type="ECO:0000256" key="6">
    <source>
        <dbReference type="ARBA" id="ARBA00022989"/>
    </source>
</evidence>
<evidence type="ECO:0000256" key="5">
    <source>
        <dbReference type="ARBA" id="ARBA00022692"/>
    </source>
</evidence>
<feature type="transmembrane region" description="Helical" evidence="9">
    <location>
        <begin position="182"/>
        <end position="204"/>
    </location>
</feature>
<gene>
    <name evidence="11" type="ORF">PL14_11980</name>
</gene>
<feature type="transmembrane region" description="Helical" evidence="9">
    <location>
        <begin position="110"/>
        <end position="138"/>
    </location>
</feature>
<evidence type="ECO:0000313" key="12">
    <source>
        <dbReference type="Proteomes" id="UP000078309"/>
    </source>
</evidence>
<dbReference type="PANTHER" id="PTHR30413">
    <property type="entry name" value="INNER MEMBRANE TRANSPORT PERMEASE"/>
    <property type="match status" value="1"/>
</dbReference>
<keyword evidence="4 9" id="KW-1003">Cell membrane</keyword>
<keyword evidence="7" id="KW-0762">Sugar transport</keyword>
<evidence type="ECO:0000256" key="8">
    <source>
        <dbReference type="ARBA" id="ARBA00023136"/>
    </source>
</evidence>
<keyword evidence="5 9" id="KW-0812">Transmembrane</keyword>
<evidence type="ECO:0000313" key="11">
    <source>
        <dbReference type="EMBL" id="MBT2919409.1"/>
    </source>
</evidence>
<evidence type="ECO:0000256" key="3">
    <source>
        <dbReference type="ARBA" id="ARBA00022448"/>
    </source>
</evidence>
<accession>A0ABD4QWB8</accession>
<name>A0ABD4QWB8_VIBAN</name>
<keyword evidence="6 9" id="KW-1133">Transmembrane helix</keyword>
<dbReference type="InterPro" id="IPR013525">
    <property type="entry name" value="ABC2_TM"/>
</dbReference>
<dbReference type="GO" id="GO:0015774">
    <property type="term" value="P:polysaccharide transport"/>
    <property type="evidence" value="ECO:0007669"/>
    <property type="project" value="UniProtKB-KW"/>
</dbReference>
<dbReference type="Pfam" id="PF01061">
    <property type="entry name" value="ABC2_membrane"/>
    <property type="match status" value="1"/>
</dbReference>
<feature type="transmembrane region" description="Helical" evidence="9">
    <location>
        <begin position="240"/>
        <end position="257"/>
    </location>
</feature>
<evidence type="ECO:0000259" key="10">
    <source>
        <dbReference type="PROSITE" id="PS51012"/>
    </source>
</evidence>
<organism evidence="11 12">
    <name type="scientific">Vibrio anguillarum</name>
    <name type="common">Listonella anguillarum</name>
    <dbReference type="NCBI Taxonomy" id="55601"/>
    <lineage>
        <taxon>Bacteria</taxon>
        <taxon>Pseudomonadati</taxon>
        <taxon>Pseudomonadota</taxon>
        <taxon>Gammaproteobacteria</taxon>
        <taxon>Vibrionales</taxon>
        <taxon>Vibrionaceae</taxon>
        <taxon>Vibrio</taxon>
    </lineage>
</organism>
<dbReference type="RefSeq" id="WP_064626032.1">
    <property type="nucleotide sequence ID" value="NZ_CP022099.1"/>
</dbReference>
<feature type="domain" description="ABC transmembrane type-2" evidence="10">
    <location>
        <begin position="36"/>
        <end position="260"/>
    </location>
</feature>
<evidence type="ECO:0000256" key="1">
    <source>
        <dbReference type="ARBA" id="ARBA00004651"/>
    </source>
</evidence>
<feature type="transmembrane region" description="Helical" evidence="9">
    <location>
        <begin position="31"/>
        <end position="56"/>
    </location>
</feature>
<keyword evidence="8 9" id="KW-0472">Membrane</keyword>
<proteinExistence type="inferred from homology"/>
<sequence>MYKLPFKFVHDVFSSYELLFSMAKRDIRSRYLGSLFGGVWAFIQPLVTILVIWFVFQVGFKAQATDDGVPFTLWLVSAMIPWFFVAEMLSSGTNSIVEQANIVKKIVFKVSLLPIVKIISALMIHIFFIVILFTVSVAYGYYPKVGWLQIPYYILCSLVLMLGISWITSSIIVFFRDVGQIIAVLIQLGFWATPIFWNITMVPIEYQWVLKLNPVFYITEGYRNTITTDIWFWESFLWTAYYWIFTSFTLLVGIVCFKKLRPHFADVL</sequence>